<proteinExistence type="predicted"/>
<gene>
    <name evidence="1" type="ORF">BN1012_Phect2908</name>
</gene>
<reference evidence="1 2" key="1">
    <citation type="journal article" date="2014" name="Front. Genet.">
        <title>Genome and metabolic network of "Candidatus Phaeomarinobacter ectocarpi" Ec32, a new candidate genus of Alphaproteobacteria frequently associated with brown algae.</title>
        <authorList>
            <person name="Dittami S.M."/>
            <person name="Barbeyron T."/>
            <person name="Boyen C."/>
            <person name="Cambefort J."/>
            <person name="Collet G."/>
            <person name="Delage L."/>
            <person name="Gobet A."/>
            <person name="Groisillier A."/>
            <person name="Leblanc C."/>
            <person name="Michel G."/>
            <person name="Scornet D."/>
            <person name="Siegel A."/>
            <person name="Tapia J.E."/>
            <person name="Tonon T."/>
        </authorList>
    </citation>
    <scope>NUCLEOTIDE SEQUENCE [LARGE SCALE GENOMIC DNA]</scope>
    <source>
        <strain evidence="1 2">Ec32</strain>
    </source>
</reference>
<protein>
    <recommendedName>
        <fullName evidence="3">Lipoprotein</fullName>
    </recommendedName>
</protein>
<dbReference type="PROSITE" id="PS51257">
    <property type="entry name" value="PROKAR_LIPOPROTEIN"/>
    <property type="match status" value="1"/>
</dbReference>
<organism evidence="1 2">
    <name type="scientific">Candidatus Phaeomarinibacter ectocarpi</name>
    <dbReference type="NCBI Taxonomy" id="1458461"/>
    <lineage>
        <taxon>Bacteria</taxon>
        <taxon>Pseudomonadati</taxon>
        <taxon>Pseudomonadota</taxon>
        <taxon>Alphaproteobacteria</taxon>
        <taxon>Hyphomicrobiales</taxon>
        <taxon>Parvibaculaceae</taxon>
        <taxon>Candidatus Phaeomarinibacter</taxon>
    </lineage>
</organism>
<dbReference type="HOGENOM" id="CLU_1764674_0_0_5"/>
<keyword evidence="2" id="KW-1185">Reference proteome</keyword>
<name>X5MNA8_9HYPH</name>
<evidence type="ECO:0008006" key="3">
    <source>
        <dbReference type="Google" id="ProtNLM"/>
    </source>
</evidence>
<sequence length="147" mass="16250">MKDPFQAILHSSGFGRPFLAASLAILIAGCQTTSGQQPSQHKGLFERGPRGAVVGEHGTYNIAWITLQDQILLQKPVYEVLVSYHPTNRGPGGVKERHWNEMMLVAQDEIARRCIAPAQGEIISSSRDYDPQERAMGAEIRVNYTCT</sequence>
<dbReference type="RefSeq" id="WP_043949005.1">
    <property type="nucleotide sequence ID" value="NZ_HG966617.1"/>
</dbReference>
<dbReference type="KEGG" id="pect:BN1012_Phect2908"/>
<dbReference type="STRING" id="1458461.BN1012_Phect2908"/>
<accession>X5MNA8</accession>
<dbReference type="AlphaFoldDB" id="X5MNA8"/>
<evidence type="ECO:0000313" key="1">
    <source>
        <dbReference type="EMBL" id="CDO61120.1"/>
    </source>
</evidence>
<dbReference type="EMBL" id="HG966617">
    <property type="protein sequence ID" value="CDO61120.1"/>
    <property type="molecule type" value="Genomic_DNA"/>
</dbReference>
<dbReference type="OrthoDB" id="9841777at2"/>
<dbReference type="Proteomes" id="UP000032160">
    <property type="component" value="Chromosome I"/>
</dbReference>
<evidence type="ECO:0000313" key="2">
    <source>
        <dbReference type="Proteomes" id="UP000032160"/>
    </source>
</evidence>